<evidence type="ECO:0000313" key="11">
    <source>
        <dbReference type="EMBL" id="KUJ15960.1"/>
    </source>
</evidence>
<dbReference type="EC" id="2.7.11.1" evidence="1"/>
<feature type="compositionally biased region" description="Low complexity" evidence="9">
    <location>
        <begin position="1"/>
        <end position="14"/>
    </location>
</feature>
<keyword evidence="4" id="KW-0547">Nucleotide-binding</keyword>
<dbReference type="InterPro" id="IPR036322">
    <property type="entry name" value="WD40_repeat_dom_sf"/>
</dbReference>
<feature type="compositionally biased region" description="Basic and acidic residues" evidence="9">
    <location>
        <begin position="20"/>
        <end position="32"/>
    </location>
</feature>
<dbReference type="RefSeq" id="XP_018070315.1">
    <property type="nucleotide sequence ID" value="XM_018219977.1"/>
</dbReference>
<dbReference type="InterPro" id="IPR008271">
    <property type="entry name" value="Ser/Thr_kinase_AS"/>
</dbReference>
<evidence type="ECO:0000256" key="9">
    <source>
        <dbReference type="SAM" id="MobiDB-lite"/>
    </source>
</evidence>
<gene>
    <name evidence="11" type="ORF">LY89DRAFT_735102</name>
</gene>
<feature type="compositionally biased region" description="Polar residues" evidence="9">
    <location>
        <begin position="590"/>
        <end position="601"/>
    </location>
</feature>
<evidence type="ECO:0000256" key="7">
    <source>
        <dbReference type="ARBA" id="ARBA00047899"/>
    </source>
</evidence>
<comment type="catalytic activity">
    <reaction evidence="7">
        <text>L-threonyl-[protein] + ATP = O-phospho-L-threonyl-[protein] + ADP + H(+)</text>
        <dbReference type="Rhea" id="RHEA:46608"/>
        <dbReference type="Rhea" id="RHEA-COMP:11060"/>
        <dbReference type="Rhea" id="RHEA-COMP:11605"/>
        <dbReference type="ChEBI" id="CHEBI:15378"/>
        <dbReference type="ChEBI" id="CHEBI:30013"/>
        <dbReference type="ChEBI" id="CHEBI:30616"/>
        <dbReference type="ChEBI" id="CHEBI:61977"/>
        <dbReference type="ChEBI" id="CHEBI:456216"/>
        <dbReference type="EC" id="2.7.11.1"/>
    </reaction>
</comment>
<dbReference type="CDD" id="cd00180">
    <property type="entry name" value="PKc"/>
    <property type="match status" value="1"/>
</dbReference>
<feature type="compositionally biased region" description="Basic and acidic residues" evidence="9">
    <location>
        <begin position="706"/>
        <end position="716"/>
    </location>
</feature>
<keyword evidence="12" id="KW-1185">Reference proteome</keyword>
<dbReference type="InterPro" id="IPR011009">
    <property type="entry name" value="Kinase-like_dom_sf"/>
</dbReference>
<reference evidence="11 12" key="1">
    <citation type="submission" date="2015-10" db="EMBL/GenBank/DDBJ databases">
        <title>Full genome of DAOMC 229536 Phialocephala scopiformis, a fungal endophyte of spruce producing the potent anti-insectan compound rugulosin.</title>
        <authorList>
            <consortium name="DOE Joint Genome Institute"/>
            <person name="Walker A.K."/>
            <person name="Frasz S.L."/>
            <person name="Seifert K.A."/>
            <person name="Miller J.D."/>
            <person name="Mondo S.J."/>
            <person name="Labutti K."/>
            <person name="Lipzen A."/>
            <person name="Dockter R."/>
            <person name="Kennedy M."/>
            <person name="Grigoriev I.V."/>
            <person name="Spatafora J.W."/>
        </authorList>
    </citation>
    <scope>NUCLEOTIDE SEQUENCE [LARGE SCALE GENOMIC DNA]</scope>
    <source>
        <strain evidence="11 12">CBS 120377</strain>
    </source>
</reference>
<feature type="region of interest" description="Disordered" evidence="9">
    <location>
        <begin position="1"/>
        <end position="33"/>
    </location>
</feature>
<dbReference type="InParanoid" id="A0A194X709"/>
<dbReference type="SUPFAM" id="SSF50978">
    <property type="entry name" value="WD40 repeat-like"/>
    <property type="match status" value="1"/>
</dbReference>
<dbReference type="GO" id="GO:0005524">
    <property type="term" value="F:ATP binding"/>
    <property type="evidence" value="ECO:0007669"/>
    <property type="project" value="UniProtKB-KW"/>
</dbReference>
<evidence type="ECO:0000256" key="2">
    <source>
        <dbReference type="ARBA" id="ARBA00022527"/>
    </source>
</evidence>
<dbReference type="SMART" id="SM00220">
    <property type="entry name" value="S_TKc"/>
    <property type="match status" value="1"/>
</dbReference>
<dbReference type="PROSITE" id="PS50011">
    <property type="entry name" value="PROTEIN_KINASE_DOM"/>
    <property type="match status" value="1"/>
</dbReference>
<dbReference type="OrthoDB" id="5986190at2759"/>
<comment type="catalytic activity">
    <reaction evidence="8">
        <text>L-seryl-[protein] + ATP = O-phospho-L-seryl-[protein] + ADP + H(+)</text>
        <dbReference type="Rhea" id="RHEA:17989"/>
        <dbReference type="Rhea" id="RHEA-COMP:9863"/>
        <dbReference type="Rhea" id="RHEA-COMP:11604"/>
        <dbReference type="ChEBI" id="CHEBI:15378"/>
        <dbReference type="ChEBI" id="CHEBI:29999"/>
        <dbReference type="ChEBI" id="CHEBI:30616"/>
        <dbReference type="ChEBI" id="CHEBI:83421"/>
        <dbReference type="ChEBI" id="CHEBI:456216"/>
        <dbReference type="EC" id="2.7.11.1"/>
    </reaction>
</comment>
<accession>A0A194X709</accession>
<dbReference type="Pfam" id="PF00069">
    <property type="entry name" value="Pkinase"/>
    <property type="match status" value="1"/>
</dbReference>
<keyword evidence="5 11" id="KW-0418">Kinase</keyword>
<dbReference type="InterPro" id="IPR050660">
    <property type="entry name" value="NEK_Ser/Thr_kinase"/>
</dbReference>
<feature type="region of interest" description="Disordered" evidence="9">
    <location>
        <begin position="581"/>
        <end position="623"/>
    </location>
</feature>
<sequence length="1099" mass="123756">MSLSRAMTMSMSSSRPPAKIRKEPSPERERPTQELIQEILEELDSVMKMKRPDKPAKAYACHDDLKIIWKRKRIKALIGPSNPSDAQVDFIQKNMIIILSTLVWIGASKCLTQFRSRFFEPIASCEARFTDKQMPCFDKDKLYFLDSEPALKGRFHENHFHFCPVKINIENRQTTQEIDPNEKLPFERIEKGVGSGGFGKVDKVAISPKYYYHKKAGQDTIFVSEEVYVVACKKIKLKDDFDKEKDNLQILKESLTKHVRIMLHLTTIEHGLSRYILLPYAAYGDLEVFLHGGYAPGEKTPKYDFDNRFKRLNGRDMILPLFAECLVLADALKWLHNQIRIEKTSDTVFCAHMDLKPANILIQPDDKSVVGKWMISDFGISVFKEDTEQHDPDYGSIGDYISQVTMNTRPKRQEGTYQAPEVKLAEIGFNQSSHLTPDQRGIGRKSDVWSFGCILSEILAFSQGRAALVKEFSMARKKNSKDDYFYATATSESLGLTKSYEVRPTVISWLDDLSKKAASPQRWLDCYVGTIKKILIVDTTLRPSAEQLLMLMQHVKDHIKHSLEGGQVACRVLSLQEELKPKTIPRKPVRSSTQSPYSHQSPAPRRYSNPPVSKPRDSATNNLTPIMFRSTTFEQERIHPEGHEEDHGVELMETVAEMDSDTEIPSIDSTMPTAEAVISDPTSDLARIPGTLSTTESPRVPFPDQNQDHEPVRPEPHPIQQGSDQPEPNSGQRSSLFTSYARPAHAHGIKIDRNPPPMIQPFPYISLPPPAGSTFKITSMALTRSIYGARLACLSKSSIFIYTLMTKNLSGILDCKVDLPASNGWTGIAFAGNFLAAWGYDSGKLVYFCDLRLEDSRSLPTSETGMLEKVAVSEQGVAALVCRKKIVIVTMGSSKETISLYASGDQNFTHAAFNDTGDLLFAWAYGQTDKLYCWRCQDSVFQRATESESPYETVKIGKPDLTTVIPYNSYQGCIIEKPDKTLFPAQIRSTLRENKNPFPRNEVKLSNLQAACIFNDHSLITVEKGKMHRRLREYKISYSSTHVLETPGVEICGNLKSSTDSASRMLAVKDGENIVIIICNKNATVEFVKVVQPAARPIR</sequence>
<evidence type="ECO:0000259" key="10">
    <source>
        <dbReference type="PROSITE" id="PS50011"/>
    </source>
</evidence>
<dbReference type="InterPro" id="IPR000719">
    <property type="entry name" value="Prot_kinase_dom"/>
</dbReference>
<dbReference type="AlphaFoldDB" id="A0A194X709"/>
<evidence type="ECO:0000256" key="5">
    <source>
        <dbReference type="ARBA" id="ARBA00022777"/>
    </source>
</evidence>
<dbReference type="KEGG" id="psco:LY89DRAFT_735102"/>
<name>A0A194X709_MOLSC</name>
<dbReference type="Proteomes" id="UP000070700">
    <property type="component" value="Unassembled WGS sequence"/>
</dbReference>
<feature type="compositionally biased region" description="Polar residues" evidence="9">
    <location>
        <begin position="720"/>
        <end position="735"/>
    </location>
</feature>
<dbReference type="STRING" id="149040.A0A194X709"/>
<dbReference type="GO" id="GO:0004674">
    <property type="term" value="F:protein serine/threonine kinase activity"/>
    <property type="evidence" value="ECO:0007669"/>
    <property type="project" value="UniProtKB-KW"/>
</dbReference>
<dbReference type="Gene3D" id="1.10.510.10">
    <property type="entry name" value="Transferase(Phosphotransferase) domain 1"/>
    <property type="match status" value="1"/>
</dbReference>
<keyword evidence="2" id="KW-0723">Serine/threonine-protein kinase</keyword>
<evidence type="ECO:0000256" key="3">
    <source>
        <dbReference type="ARBA" id="ARBA00022679"/>
    </source>
</evidence>
<evidence type="ECO:0000256" key="8">
    <source>
        <dbReference type="ARBA" id="ARBA00048679"/>
    </source>
</evidence>
<evidence type="ECO:0000256" key="4">
    <source>
        <dbReference type="ARBA" id="ARBA00022741"/>
    </source>
</evidence>
<dbReference type="PROSITE" id="PS00108">
    <property type="entry name" value="PROTEIN_KINASE_ST"/>
    <property type="match status" value="1"/>
</dbReference>
<dbReference type="PANTHER" id="PTHR43671:SF98">
    <property type="entry name" value="SERINE_THREONINE-PROTEIN KINASE NEK11"/>
    <property type="match status" value="1"/>
</dbReference>
<dbReference type="SUPFAM" id="SSF56112">
    <property type="entry name" value="Protein kinase-like (PK-like)"/>
    <property type="match status" value="1"/>
</dbReference>
<feature type="domain" description="Protein kinase" evidence="10">
    <location>
        <begin position="187"/>
        <end position="555"/>
    </location>
</feature>
<organism evidence="11 12">
    <name type="scientific">Mollisia scopiformis</name>
    <name type="common">Conifer needle endophyte fungus</name>
    <name type="synonym">Phialocephala scopiformis</name>
    <dbReference type="NCBI Taxonomy" id="149040"/>
    <lineage>
        <taxon>Eukaryota</taxon>
        <taxon>Fungi</taxon>
        <taxon>Dikarya</taxon>
        <taxon>Ascomycota</taxon>
        <taxon>Pezizomycotina</taxon>
        <taxon>Leotiomycetes</taxon>
        <taxon>Helotiales</taxon>
        <taxon>Mollisiaceae</taxon>
        <taxon>Mollisia</taxon>
    </lineage>
</organism>
<dbReference type="PANTHER" id="PTHR43671">
    <property type="entry name" value="SERINE/THREONINE-PROTEIN KINASE NEK"/>
    <property type="match status" value="1"/>
</dbReference>
<evidence type="ECO:0000313" key="12">
    <source>
        <dbReference type="Proteomes" id="UP000070700"/>
    </source>
</evidence>
<evidence type="ECO:0000256" key="1">
    <source>
        <dbReference type="ARBA" id="ARBA00012513"/>
    </source>
</evidence>
<dbReference type="GeneID" id="28829703"/>
<feature type="region of interest" description="Disordered" evidence="9">
    <location>
        <begin position="680"/>
        <end position="735"/>
    </location>
</feature>
<dbReference type="EMBL" id="KQ947417">
    <property type="protein sequence ID" value="KUJ15960.1"/>
    <property type="molecule type" value="Genomic_DNA"/>
</dbReference>
<keyword evidence="3" id="KW-0808">Transferase</keyword>
<protein>
    <recommendedName>
        <fullName evidence="1">non-specific serine/threonine protein kinase</fullName>
        <ecNumber evidence="1">2.7.11.1</ecNumber>
    </recommendedName>
</protein>
<proteinExistence type="predicted"/>
<evidence type="ECO:0000256" key="6">
    <source>
        <dbReference type="ARBA" id="ARBA00022840"/>
    </source>
</evidence>
<keyword evidence="6" id="KW-0067">ATP-binding</keyword>